<reference evidence="2 3" key="1">
    <citation type="submission" date="2012-10" db="EMBL/GenBank/DDBJ databases">
        <title>Genome assembly of Amycolatopsis azurea DSM 43854.</title>
        <authorList>
            <person name="Khatri I."/>
            <person name="Kaur I."/>
            <person name="Subramanian S."/>
            <person name="Mayilraj S."/>
        </authorList>
    </citation>
    <scope>NUCLEOTIDE SEQUENCE [LARGE SCALE GENOMIC DNA]</scope>
    <source>
        <strain evidence="2 3">DSM 43854</strain>
    </source>
</reference>
<protein>
    <submittedName>
        <fullName evidence="2">Uncharacterized protein</fullName>
    </submittedName>
</protein>
<dbReference type="PATRIC" id="fig|1238180.3.peg.8643"/>
<feature type="region of interest" description="Disordered" evidence="1">
    <location>
        <begin position="1"/>
        <end position="29"/>
    </location>
</feature>
<proteinExistence type="predicted"/>
<sequence length="139" mass="15002">MQDEREPLGGSQGVQHHHQRHPDRVGQQRVVLGARMRRGGLGRQRPGGLFAPDLTRLEHVQADPGDDRGQPSARVLHLAGVGAADPQPRLLHRVLGVAGGAEHPVGHRPQAIVVFGEPLGQPDLFDHLSHSSVRACHSD</sequence>
<gene>
    <name evidence="2" type="ORF">C791_1301</name>
</gene>
<dbReference type="EMBL" id="ANMG01000150">
    <property type="protein sequence ID" value="EMD21640.1"/>
    <property type="molecule type" value="Genomic_DNA"/>
</dbReference>
<evidence type="ECO:0000313" key="3">
    <source>
        <dbReference type="Proteomes" id="UP000014137"/>
    </source>
</evidence>
<evidence type="ECO:0000313" key="2">
    <source>
        <dbReference type="EMBL" id="EMD21640.1"/>
    </source>
</evidence>
<dbReference type="Proteomes" id="UP000014137">
    <property type="component" value="Unassembled WGS sequence"/>
</dbReference>
<name>M2PQ57_9PSEU</name>
<evidence type="ECO:0000256" key="1">
    <source>
        <dbReference type="SAM" id="MobiDB-lite"/>
    </source>
</evidence>
<organism evidence="2 3">
    <name type="scientific">Amycolatopsis azurea DSM 43854</name>
    <dbReference type="NCBI Taxonomy" id="1238180"/>
    <lineage>
        <taxon>Bacteria</taxon>
        <taxon>Bacillati</taxon>
        <taxon>Actinomycetota</taxon>
        <taxon>Actinomycetes</taxon>
        <taxon>Pseudonocardiales</taxon>
        <taxon>Pseudonocardiaceae</taxon>
        <taxon>Amycolatopsis</taxon>
    </lineage>
</organism>
<accession>M2PQ57</accession>
<dbReference type="AlphaFoldDB" id="M2PQ57"/>
<comment type="caution">
    <text evidence="2">The sequence shown here is derived from an EMBL/GenBank/DDBJ whole genome shotgun (WGS) entry which is preliminary data.</text>
</comment>